<organism evidence="1 2">
    <name type="scientific">Dufourea novaeangliae</name>
    <name type="common">Sweat bee</name>
    <dbReference type="NCBI Taxonomy" id="178035"/>
    <lineage>
        <taxon>Eukaryota</taxon>
        <taxon>Metazoa</taxon>
        <taxon>Ecdysozoa</taxon>
        <taxon>Arthropoda</taxon>
        <taxon>Hexapoda</taxon>
        <taxon>Insecta</taxon>
        <taxon>Pterygota</taxon>
        <taxon>Neoptera</taxon>
        <taxon>Endopterygota</taxon>
        <taxon>Hymenoptera</taxon>
        <taxon>Apocrita</taxon>
        <taxon>Aculeata</taxon>
        <taxon>Apoidea</taxon>
        <taxon>Anthophila</taxon>
        <taxon>Halictidae</taxon>
        <taxon>Rophitinae</taxon>
        <taxon>Dufourea</taxon>
    </lineage>
</organism>
<dbReference type="EMBL" id="KQ434977">
    <property type="protein sequence ID" value="KZC12839.1"/>
    <property type="molecule type" value="Genomic_DNA"/>
</dbReference>
<accession>A0A154PLV6</accession>
<gene>
    <name evidence="1" type="ORF">WN55_04356</name>
</gene>
<protein>
    <submittedName>
        <fullName evidence="1">Uncharacterized protein</fullName>
    </submittedName>
</protein>
<reference evidence="1 2" key="1">
    <citation type="submission" date="2015-07" db="EMBL/GenBank/DDBJ databases">
        <title>The genome of Dufourea novaeangliae.</title>
        <authorList>
            <person name="Pan H."/>
            <person name="Kapheim K."/>
        </authorList>
    </citation>
    <scope>NUCLEOTIDE SEQUENCE [LARGE SCALE GENOMIC DNA]</scope>
    <source>
        <strain evidence="1">0120121106</strain>
        <tissue evidence="1">Whole body</tissue>
    </source>
</reference>
<dbReference type="Proteomes" id="UP000076502">
    <property type="component" value="Unassembled WGS sequence"/>
</dbReference>
<name>A0A154PLV6_DUFNO</name>
<proteinExistence type="predicted"/>
<keyword evidence="2" id="KW-1185">Reference proteome</keyword>
<sequence>MSPLAYAKASFDTGNDVYEATKTRDAIRRGLGSFCGGIARVSIKAPGNSKHSSVRVSFRLELVLSESGYSLREKWHSTSSRKVKPDPRLKALLCIGVSQLFIPSVFKFDYNLNV</sequence>
<dbReference type="AlphaFoldDB" id="A0A154PLV6"/>
<evidence type="ECO:0000313" key="2">
    <source>
        <dbReference type="Proteomes" id="UP000076502"/>
    </source>
</evidence>
<evidence type="ECO:0000313" key="1">
    <source>
        <dbReference type="EMBL" id="KZC12839.1"/>
    </source>
</evidence>